<keyword evidence="3" id="KW-1185">Reference proteome</keyword>
<feature type="compositionally biased region" description="Polar residues" evidence="1">
    <location>
        <begin position="1"/>
        <end position="11"/>
    </location>
</feature>
<reference evidence="2" key="2">
    <citation type="submission" date="2025-08" db="UniProtKB">
        <authorList>
            <consortium name="Ensembl"/>
        </authorList>
    </citation>
    <scope>IDENTIFICATION</scope>
</reference>
<proteinExistence type="predicted"/>
<evidence type="ECO:0000313" key="2">
    <source>
        <dbReference type="Ensembl" id="ENSDCDP00010008388.1"/>
    </source>
</evidence>
<name>A0AAY4AHK1_9TELE</name>
<reference evidence="2" key="3">
    <citation type="submission" date="2025-09" db="UniProtKB">
        <authorList>
            <consortium name="Ensembl"/>
        </authorList>
    </citation>
    <scope>IDENTIFICATION</scope>
</reference>
<feature type="compositionally biased region" description="Acidic residues" evidence="1">
    <location>
        <begin position="12"/>
        <end position="36"/>
    </location>
</feature>
<evidence type="ECO:0000313" key="3">
    <source>
        <dbReference type="Proteomes" id="UP000694580"/>
    </source>
</evidence>
<protein>
    <submittedName>
        <fullName evidence="2">Uncharacterized protein</fullName>
    </submittedName>
</protein>
<evidence type="ECO:0000256" key="1">
    <source>
        <dbReference type="SAM" id="MobiDB-lite"/>
    </source>
</evidence>
<dbReference type="Ensembl" id="ENSDCDT00010008817.1">
    <property type="protein sequence ID" value="ENSDCDP00010008388.1"/>
    <property type="gene ID" value="ENSDCDG00010003792.1"/>
</dbReference>
<accession>A0AAY4AHK1</accession>
<feature type="region of interest" description="Disordered" evidence="1">
    <location>
        <begin position="1"/>
        <end position="50"/>
    </location>
</feature>
<dbReference type="Proteomes" id="UP000694580">
    <property type="component" value="Chromosome 3"/>
</dbReference>
<sequence length="65" mass="7610">HPYRHQTSPSNDDGEEFDDDDSFINDDSEEVEEDSDYVPNYSDDGGKEDVKRLQKEAKAFLRRKK</sequence>
<dbReference type="GeneTree" id="ENSGT00990000212397"/>
<organism evidence="2 3">
    <name type="scientific">Denticeps clupeoides</name>
    <name type="common">denticle herring</name>
    <dbReference type="NCBI Taxonomy" id="299321"/>
    <lineage>
        <taxon>Eukaryota</taxon>
        <taxon>Metazoa</taxon>
        <taxon>Chordata</taxon>
        <taxon>Craniata</taxon>
        <taxon>Vertebrata</taxon>
        <taxon>Euteleostomi</taxon>
        <taxon>Actinopterygii</taxon>
        <taxon>Neopterygii</taxon>
        <taxon>Teleostei</taxon>
        <taxon>Clupei</taxon>
        <taxon>Clupeiformes</taxon>
        <taxon>Denticipitoidei</taxon>
        <taxon>Denticipitidae</taxon>
        <taxon>Denticeps</taxon>
    </lineage>
</organism>
<dbReference type="AlphaFoldDB" id="A0AAY4AHK1"/>
<reference evidence="2 3" key="1">
    <citation type="submission" date="2020-06" db="EMBL/GenBank/DDBJ databases">
        <authorList>
            <consortium name="Wellcome Sanger Institute Data Sharing"/>
        </authorList>
    </citation>
    <scope>NUCLEOTIDE SEQUENCE [LARGE SCALE GENOMIC DNA]</scope>
</reference>